<evidence type="ECO:0000256" key="1">
    <source>
        <dbReference type="ARBA" id="ARBA00004141"/>
    </source>
</evidence>
<evidence type="ECO:0000256" key="5">
    <source>
        <dbReference type="SAM" id="Phobius"/>
    </source>
</evidence>
<keyword evidence="3 5" id="KW-1133">Transmembrane helix</keyword>
<feature type="transmembrane region" description="Helical" evidence="5">
    <location>
        <begin position="59"/>
        <end position="85"/>
    </location>
</feature>
<evidence type="ECO:0000313" key="8">
    <source>
        <dbReference type="Proteomes" id="UP000680865"/>
    </source>
</evidence>
<dbReference type="PANTHER" id="PTHR21016:SF25">
    <property type="entry name" value="TM2 DOMAIN-CONTAINING PROTEIN DDB_G0277895-RELATED"/>
    <property type="match status" value="1"/>
</dbReference>
<protein>
    <recommendedName>
        <fullName evidence="6">TM2 domain-containing protein</fullName>
    </recommendedName>
</protein>
<reference evidence="7" key="1">
    <citation type="submission" date="2021-03" db="EMBL/GenBank/DDBJ databases">
        <title>Whole genome shotgun sequence of Actinoplanes consettensis NBRC 14913.</title>
        <authorList>
            <person name="Komaki H."/>
            <person name="Tamura T."/>
        </authorList>
    </citation>
    <scope>NUCLEOTIDE SEQUENCE</scope>
    <source>
        <strain evidence="7">NBRC 14913</strain>
    </source>
</reference>
<feature type="domain" description="TM2" evidence="6">
    <location>
        <begin position="31"/>
        <end position="78"/>
    </location>
</feature>
<feature type="transmembrane region" description="Helical" evidence="5">
    <location>
        <begin position="35"/>
        <end position="53"/>
    </location>
</feature>
<dbReference type="InterPro" id="IPR007829">
    <property type="entry name" value="TM2"/>
</dbReference>
<accession>A0A919T0F5</accession>
<evidence type="ECO:0000256" key="4">
    <source>
        <dbReference type="ARBA" id="ARBA00023136"/>
    </source>
</evidence>
<dbReference type="InterPro" id="IPR050932">
    <property type="entry name" value="TM2D1-3-like"/>
</dbReference>
<dbReference type="PANTHER" id="PTHR21016">
    <property type="entry name" value="BETA-AMYLOID BINDING PROTEIN-RELATED"/>
    <property type="match status" value="1"/>
</dbReference>
<name>A0A919T0F5_9ACTN</name>
<comment type="subcellular location">
    <subcellularLocation>
        <location evidence="1">Membrane</location>
        <topology evidence="1">Multi-pass membrane protein</topology>
    </subcellularLocation>
</comment>
<dbReference type="Proteomes" id="UP000680865">
    <property type="component" value="Unassembled WGS sequence"/>
</dbReference>
<organism evidence="7 8">
    <name type="scientific">Winogradskya consettensis</name>
    <dbReference type="NCBI Taxonomy" id="113560"/>
    <lineage>
        <taxon>Bacteria</taxon>
        <taxon>Bacillati</taxon>
        <taxon>Actinomycetota</taxon>
        <taxon>Actinomycetes</taxon>
        <taxon>Micromonosporales</taxon>
        <taxon>Micromonosporaceae</taxon>
        <taxon>Winogradskya</taxon>
    </lineage>
</organism>
<comment type="caution">
    <text evidence="7">The sequence shown here is derived from an EMBL/GenBank/DDBJ whole genome shotgun (WGS) entry which is preliminary data.</text>
</comment>
<proteinExistence type="predicted"/>
<dbReference type="EMBL" id="BOQP01000052">
    <property type="protein sequence ID" value="GIM83114.1"/>
    <property type="molecule type" value="Genomic_DNA"/>
</dbReference>
<dbReference type="AlphaFoldDB" id="A0A919T0F5"/>
<dbReference type="Pfam" id="PF05154">
    <property type="entry name" value="TM2"/>
    <property type="match status" value="1"/>
</dbReference>
<sequence length="105" mass="11251">MTQPAATDQMIAPVNQMMMQMQAQSAYDDVKKSAGLAYVIWFFFGVFGGHRFYLGQGGLGAAMFLTLGGFGFWALLDVALIGGAVRAVNARKKAEIFGRAGLPVL</sequence>
<dbReference type="GO" id="GO:0016020">
    <property type="term" value="C:membrane"/>
    <property type="evidence" value="ECO:0007669"/>
    <property type="project" value="UniProtKB-SubCell"/>
</dbReference>
<evidence type="ECO:0000256" key="2">
    <source>
        <dbReference type="ARBA" id="ARBA00022692"/>
    </source>
</evidence>
<keyword evidence="2 5" id="KW-0812">Transmembrane</keyword>
<keyword evidence="8" id="KW-1185">Reference proteome</keyword>
<evidence type="ECO:0000256" key="3">
    <source>
        <dbReference type="ARBA" id="ARBA00022989"/>
    </source>
</evidence>
<gene>
    <name evidence="7" type="ORF">Aco04nite_85010</name>
</gene>
<keyword evidence="4 5" id="KW-0472">Membrane</keyword>
<evidence type="ECO:0000259" key="6">
    <source>
        <dbReference type="Pfam" id="PF05154"/>
    </source>
</evidence>
<evidence type="ECO:0000313" key="7">
    <source>
        <dbReference type="EMBL" id="GIM83114.1"/>
    </source>
</evidence>